<feature type="compositionally biased region" description="Basic and acidic residues" evidence="2">
    <location>
        <begin position="226"/>
        <end position="236"/>
    </location>
</feature>
<keyword evidence="1" id="KW-0175">Coiled coil</keyword>
<name>R7QL80_CHOCR</name>
<accession>R7QL80</accession>
<dbReference type="PROSITE" id="PS50217">
    <property type="entry name" value="BZIP"/>
    <property type="match status" value="1"/>
</dbReference>
<reference evidence="5" key="1">
    <citation type="journal article" date="2013" name="Proc. Natl. Acad. Sci. U.S.A.">
        <title>Genome structure and metabolic features in the red seaweed Chondrus crispus shed light on evolution of the Archaeplastida.</title>
        <authorList>
            <person name="Collen J."/>
            <person name="Porcel B."/>
            <person name="Carre W."/>
            <person name="Ball S.G."/>
            <person name="Chaparro C."/>
            <person name="Tonon T."/>
            <person name="Barbeyron T."/>
            <person name="Michel G."/>
            <person name="Noel B."/>
            <person name="Valentin K."/>
            <person name="Elias M."/>
            <person name="Artiguenave F."/>
            <person name="Arun A."/>
            <person name="Aury J.M."/>
            <person name="Barbosa-Neto J.F."/>
            <person name="Bothwell J.H."/>
            <person name="Bouget F.Y."/>
            <person name="Brillet L."/>
            <person name="Cabello-Hurtado F."/>
            <person name="Capella-Gutierrez S."/>
            <person name="Charrier B."/>
            <person name="Cladiere L."/>
            <person name="Cock J.M."/>
            <person name="Coelho S.M."/>
            <person name="Colleoni C."/>
            <person name="Czjzek M."/>
            <person name="Da Silva C."/>
            <person name="Delage L."/>
            <person name="Denoeud F."/>
            <person name="Deschamps P."/>
            <person name="Dittami S.M."/>
            <person name="Gabaldon T."/>
            <person name="Gachon C.M."/>
            <person name="Groisillier A."/>
            <person name="Herve C."/>
            <person name="Jabbari K."/>
            <person name="Katinka M."/>
            <person name="Kloareg B."/>
            <person name="Kowalczyk N."/>
            <person name="Labadie K."/>
            <person name="Leblanc C."/>
            <person name="Lopez P.J."/>
            <person name="McLachlan D.H."/>
            <person name="Meslet-Cladiere L."/>
            <person name="Moustafa A."/>
            <person name="Nehr Z."/>
            <person name="Nyvall Collen P."/>
            <person name="Panaud O."/>
            <person name="Partensky F."/>
            <person name="Poulain J."/>
            <person name="Rensing S.A."/>
            <person name="Rousvoal S."/>
            <person name="Samson G."/>
            <person name="Symeonidi A."/>
            <person name="Weissenbach J."/>
            <person name="Zambounis A."/>
            <person name="Wincker P."/>
            <person name="Boyen C."/>
        </authorList>
    </citation>
    <scope>NUCLEOTIDE SEQUENCE [LARGE SCALE GENOMIC DNA]</scope>
    <source>
        <strain evidence="5">cv. Stackhouse</strain>
    </source>
</reference>
<evidence type="ECO:0000256" key="1">
    <source>
        <dbReference type="SAM" id="Coils"/>
    </source>
</evidence>
<dbReference type="InterPro" id="IPR004827">
    <property type="entry name" value="bZIP"/>
</dbReference>
<dbReference type="AlphaFoldDB" id="R7QL80"/>
<evidence type="ECO:0000259" key="3">
    <source>
        <dbReference type="PROSITE" id="PS50217"/>
    </source>
</evidence>
<dbReference type="Gramene" id="CDF38844">
    <property type="protein sequence ID" value="CDF38844"/>
    <property type="gene ID" value="CHC_T00001275001"/>
</dbReference>
<feature type="compositionally biased region" description="Basic and acidic residues" evidence="2">
    <location>
        <begin position="52"/>
        <end position="121"/>
    </location>
</feature>
<dbReference type="Proteomes" id="UP000012073">
    <property type="component" value="Unassembled WGS sequence"/>
</dbReference>
<dbReference type="KEGG" id="ccp:CHC_T00001275001"/>
<dbReference type="EMBL" id="HG001973">
    <property type="protein sequence ID" value="CDF38844.1"/>
    <property type="molecule type" value="Genomic_DNA"/>
</dbReference>
<evidence type="ECO:0000313" key="5">
    <source>
        <dbReference type="Proteomes" id="UP000012073"/>
    </source>
</evidence>
<dbReference type="OrthoDB" id="6049at2759"/>
<proteinExistence type="predicted"/>
<feature type="coiled-coil region" evidence="1">
    <location>
        <begin position="239"/>
        <end position="298"/>
    </location>
</feature>
<keyword evidence="5" id="KW-1185">Reference proteome</keyword>
<sequence length="302" mass="34198">MTTRFPSEPDPLSVASSDALPPVDSIRFTEPALDRVDDPARHHKALDVSVLDADHNHDDHAPLRDRDDTDDPMERDNDPNGDRPDRHALADHTDDAAKPDQTDSRHPVIDQHPSHPTDKQVHAIAPPQDPTHVTLALPGDETPDQTQPDETATAEHDHHPSDLNEHLHIHAGSSSHLAVLMPPHAQSLTGPPAIHPPTPPQPVKKKRRTYNTEEERRKARILKNRRTAEESRQRRMKKMKDLEDYAETAAIREKKLQEETRLVKRQLAAMRDSMDEVVAQKEAEIATKDAEIERLRDELRTR</sequence>
<dbReference type="RefSeq" id="XP_005718749.1">
    <property type="nucleotide sequence ID" value="XM_005718692.1"/>
</dbReference>
<dbReference type="GO" id="GO:0003700">
    <property type="term" value="F:DNA-binding transcription factor activity"/>
    <property type="evidence" value="ECO:0007669"/>
    <property type="project" value="InterPro"/>
</dbReference>
<gene>
    <name evidence="4" type="ORF">CHC_T00001275001</name>
</gene>
<evidence type="ECO:0000256" key="2">
    <source>
        <dbReference type="SAM" id="MobiDB-lite"/>
    </source>
</evidence>
<evidence type="ECO:0000313" key="4">
    <source>
        <dbReference type="EMBL" id="CDF38844.1"/>
    </source>
</evidence>
<dbReference type="GeneID" id="17326465"/>
<feature type="region of interest" description="Disordered" evidence="2">
    <location>
        <begin position="1"/>
        <end position="165"/>
    </location>
</feature>
<protein>
    <recommendedName>
        <fullName evidence="3">BZIP domain-containing protein</fullName>
    </recommendedName>
</protein>
<feature type="compositionally biased region" description="Pro residues" evidence="2">
    <location>
        <begin position="193"/>
        <end position="202"/>
    </location>
</feature>
<feature type="domain" description="BZIP" evidence="3">
    <location>
        <begin position="214"/>
        <end position="277"/>
    </location>
</feature>
<feature type="region of interest" description="Disordered" evidence="2">
    <location>
        <begin position="183"/>
        <end position="236"/>
    </location>
</feature>
<organism evidence="4 5">
    <name type="scientific">Chondrus crispus</name>
    <name type="common">Carrageen Irish moss</name>
    <name type="synonym">Polymorpha crispa</name>
    <dbReference type="NCBI Taxonomy" id="2769"/>
    <lineage>
        <taxon>Eukaryota</taxon>
        <taxon>Rhodophyta</taxon>
        <taxon>Florideophyceae</taxon>
        <taxon>Rhodymeniophycidae</taxon>
        <taxon>Gigartinales</taxon>
        <taxon>Gigartinaceae</taxon>
        <taxon>Chondrus</taxon>
    </lineage>
</organism>
<feature type="compositionally biased region" description="Basic and acidic residues" evidence="2">
    <location>
        <begin position="153"/>
        <end position="165"/>
    </location>
</feature>